<reference evidence="2 3" key="2">
    <citation type="submission" date="2018-11" db="EMBL/GenBank/DDBJ databases">
        <authorList>
            <consortium name="Pathogen Informatics"/>
        </authorList>
    </citation>
    <scope>NUCLEOTIDE SEQUENCE [LARGE SCALE GENOMIC DNA]</scope>
</reference>
<proteinExistence type="predicted"/>
<sequence>MLRALDVFKKAKRNDEHGVSQVAVVVTDGHSHDDPIPAAEALRAAGVTILTLGIGEHINRDEIVKISGKDE</sequence>
<dbReference type="Pfam" id="PF00092">
    <property type="entry name" value="VWA"/>
    <property type="match status" value="1"/>
</dbReference>
<dbReference type="InterPro" id="IPR036465">
    <property type="entry name" value="vWFA_dom_sf"/>
</dbReference>
<dbReference type="SUPFAM" id="SSF53300">
    <property type="entry name" value="vWA-like"/>
    <property type="match status" value="1"/>
</dbReference>
<dbReference type="InterPro" id="IPR002035">
    <property type="entry name" value="VWF_A"/>
</dbReference>
<dbReference type="PANTHER" id="PTHR24020:SF20">
    <property type="entry name" value="PH DOMAIN-CONTAINING PROTEIN"/>
    <property type="match status" value="1"/>
</dbReference>
<dbReference type="STRING" id="27835.A0A0N4YZT7"/>
<evidence type="ECO:0000313" key="2">
    <source>
        <dbReference type="EMBL" id="VDL87787.1"/>
    </source>
</evidence>
<evidence type="ECO:0000313" key="4">
    <source>
        <dbReference type="WBParaSite" id="NBR_0002275901-mRNA-1"/>
    </source>
</evidence>
<dbReference type="Proteomes" id="UP000271162">
    <property type="component" value="Unassembled WGS sequence"/>
</dbReference>
<reference evidence="4" key="1">
    <citation type="submission" date="2017-02" db="UniProtKB">
        <authorList>
            <consortium name="WormBaseParasite"/>
        </authorList>
    </citation>
    <scope>IDENTIFICATION</scope>
</reference>
<accession>A0A0N4YZT7</accession>
<dbReference type="EMBL" id="UYSL01029014">
    <property type="protein sequence ID" value="VDL87787.1"/>
    <property type="molecule type" value="Genomic_DNA"/>
</dbReference>
<evidence type="ECO:0000259" key="1">
    <source>
        <dbReference type="PROSITE" id="PS50234"/>
    </source>
</evidence>
<feature type="domain" description="VWFA" evidence="1">
    <location>
        <begin position="1"/>
        <end position="71"/>
    </location>
</feature>
<dbReference type="PANTHER" id="PTHR24020">
    <property type="entry name" value="COLLAGEN ALPHA"/>
    <property type="match status" value="1"/>
</dbReference>
<protein>
    <submittedName>
        <fullName evidence="4">VWFA domain-containing protein</fullName>
    </submittedName>
</protein>
<name>A0A0N4YZT7_NIPBR</name>
<dbReference type="WBParaSite" id="NBR_0002275901-mRNA-1">
    <property type="protein sequence ID" value="NBR_0002275901-mRNA-1"/>
    <property type="gene ID" value="NBR_0002275901"/>
</dbReference>
<keyword evidence="3" id="KW-1185">Reference proteome</keyword>
<dbReference type="Gene3D" id="3.40.50.410">
    <property type="entry name" value="von Willebrand factor, type A domain"/>
    <property type="match status" value="1"/>
</dbReference>
<dbReference type="AlphaFoldDB" id="A0A0N4YZT7"/>
<dbReference type="InterPro" id="IPR050525">
    <property type="entry name" value="ECM_Assembly_Org"/>
</dbReference>
<evidence type="ECO:0000313" key="3">
    <source>
        <dbReference type="Proteomes" id="UP000271162"/>
    </source>
</evidence>
<organism evidence="4">
    <name type="scientific">Nippostrongylus brasiliensis</name>
    <name type="common">Rat hookworm</name>
    <dbReference type="NCBI Taxonomy" id="27835"/>
    <lineage>
        <taxon>Eukaryota</taxon>
        <taxon>Metazoa</taxon>
        <taxon>Ecdysozoa</taxon>
        <taxon>Nematoda</taxon>
        <taxon>Chromadorea</taxon>
        <taxon>Rhabditida</taxon>
        <taxon>Rhabditina</taxon>
        <taxon>Rhabditomorpha</taxon>
        <taxon>Strongyloidea</taxon>
        <taxon>Heligmosomidae</taxon>
        <taxon>Nippostrongylus</taxon>
    </lineage>
</organism>
<dbReference type="PROSITE" id="PS50234">
    <property type="entry name" value="VWFA"/>
    <property type="match status" value="1"/>
</dbReference>
<gene>
    <name evidence="2" type="ORF">NBR_LOCUS22760</name>
</gene>